<evidence type="ECO:0000256" key="1">
    <source>
        <dbReference type="ARBA" id="ARBA00004906"/>
    </source>
</evidence>
<keyword evidence="6" id="KW-0472">Membrane</keyword>
<feature type="compositionally biased region" description="Basic and acidic residues" evidence="5">
    <location>
        <begin position="72"/>
        <end position="82"/>
    </location>
</feature>
<evidence type="ECO:0000313" key="9">
    <source>
        <dbReference type="EMBL" id="RYR08670.1"/>
    </source>
</evidence>
<comment type="caution">
    <text evidence="9">The sequence shown here is derived from an EMBL/GenBank/DDBJ whole genome shotgun (WGS) entry which is preliminary data.</text>
</comment>
<dbReference type="InterPro" id="IPR020617">
    <property type="entry name" value="Thiolase_C"/>
</dbReference>
<evidence type="ECO:0000256" key="2">
    <source>
        <dbReference type="ARBA" id="ARBA00010982"/>
    </source>
</evidence>
<dbReference type="SUPFAM" id="SSF53901">
    <property type="entry name" value="Thiolase-like"/>
    <property type="match status" value="1"/>
</dbReference>
<dbReference type="STRING" id="3818.A0A444Z3D1"/>
<organism evidence="9 10">
    <name type="scientific">Arachis hypogaea</name>
    <name type="common">Peanut</name>
    <dbReference type="NCBI Taxonomy" id="3818"/>
    <lineage>
        <taxon>Eukaryota</taxon>
        <taxon>Viridiplantae</taxon>
        <taxon>Streptophyta</taxon>
        <taxon>Embryophyta</taxon>
        <taxon>Tracheophyta</taxon>
        <taxon>Spermatophyta</taxon>
        <taxon>Magnoliopsida</taxon>
        <taxon>eudicotyledons</taxon>
        <taxon>Gunneridae</taxon>
        <taxon>Pentapetalae</taxon>
        <taxon>rosids</taxon>
        <taxon>fabids</taxon>
        <taxon>Fabales</taxon>
        <taxon>Fabaceae</taxon>
        <taxon>Papilionoideae</taxon>
        <taxon>50 kb inversion clade</taxon>
        <taxon>dalbergioids sensu lato</taxon>
        <taxon>Dalbergieae</taxon>
        <taxon>Pterocarpus clade</taxon>
        <taxon>Arachis</taxon>
    </lineage>
</organism>
<dbReference type="InterPro" id="IPR020613">
    <property type="entry name" value="Thiolase_CS"/>
</dbReference>
<dbReference type="EMBL" id="SDMP01000015">
    <property type="protein sequence ID" value="RYR08670.1"/>
    <property type="molecule type" value="Genomic_DNA"/>
</dbReference>
<dbReference type="GO" id="GO:0003985">
    <property type="term" value="F:acetyl-CoA C-acetyltransferase activity"/>
    <property type="evidence" value="ECO:0007669"/>
    <property type="project" value="TreeGrafter"/>
</dbReference>
<sequence>MKDSESHSPSVVRLTSGYVFVDMDGKHFHHILNWLRDGVVPILEDSEYNELLREAEYYQLLLVTVIRHRQRREKEKRNKGEEAEGQLGFTTLDTLKRTREESKKQRLGSGGDLPQSGGEYNPYRALRRVNSSHGMMIDDDKEAGSLGPYHDRPRTFPNMRTKPYTPVIFRILLGINVRVLFILLLLGFGAIFYMGASTSPIIVFVISICILSFLVSIYLTKWVLAKDEGPPEMVQFDAAKLKKLRANFKPNGGTVTAGNASSIRLSLANQKLLRLSPDKLNVHGGAVSLGHPLGCSGARILVTLIGVLRQKNGRYGVAGICNGGGGASALDLYAIQSFERGIAAQNAEAAILLNQDLVFGTTPIKDLVRQMEYTLWHFGLNMLGQSPFCFLNI</sequence>
<proteinExistence type="inferred from homology"/>
<dbReference type="InterPro" id="IPR011333">
    <property type="entry name" value="SKP1/BTB/POZ_sf"/>
</dbReference>
<reference evidence="9 10" key="1">
    <citation type="submission" date="2019-01" db="EMBL/GenBank/DDBJ databases">
        <title>Sequencing of cultivated peanut Arachis hypogaea provides insights into genome evolution and oil improvement.</title>
        <authorList>
            <person name="Chen X."/>
        </authorList>
    </citation>
    <scope>NUCLEOTIDE SEQUENCE [LARGE SCALE GENOMIC DNA]</scope>
    <source>
        <strain evidence="10">cv. Fuhuasheng</strain>
        <tissue evidence="9">Leaves</tissue>
    </source>
</reference>
<dbReference type="SUPFAM" id="SSF54695">
    <property type="entry name" value="POZ domain"/>
    <property type="match status" value="1"/>
</dbReference>
<dbReference type="InterPro" id="IPR016039">
    <property type="entry name" value="Thiolase-like"/>
</dbReference>
<dbReference type="Gene3D" id="3.30.710.10">
    <property type="entry name" value="Potassium Channel Kv1.1, Chain A"/>
    <property type="match status" value="1"/>
</dbReference>
<evidence type="ECO:0000256" key="3">
    <source>
        <dbReference type="ARBA" id="ARBA00022679"/>
    </source>
</evidence>
<dbReference type="Proteomes" id="UP000289738">
    <property type="component" value="Chromosome B05"/>
</dbReference>
<accession>A0A444Z3D1</accession>
<dbReference type="Gene3D" id="3.40.47.10">
    <property type="match status" value="2"/>
</dbReference>
<feature type="transmembrane region" description="Helical" evidence="6">
    <location>
        <begin position="167"/>
        <end position="195"/>
    </location>
</feature>
<evidence type="ECO:0008006" key="11">
    <source>
        <dbReference type="Google" id="ProtNLM"/>
    </source>
</evidence>
<dbReference type="AlphaFoldDB" id="A0A444Z3D1"/>
<keyword evidence="4" id="KW-0012">Acyltransferase</keyword>
<evidence type="ECO:0000259" key="8">
    <source>
        <dbReference type="Pfam" id="PF02803"/>
    </source>
</evidence>
<evidence type="ECO:0000313" key="10">
    <source>
        <dbReference type="Proteomes" id="UP000289738"/>
    </source>
</evidence>
<keyword evidence="6" id="KW-0812">Transmembrane</keyword>
<feature type="compositionally biased region" description="Basic and acidic residues" evidence="5">
    <location>
        <begin position="94"/>
        <end position="104"/>
    </location>
</feature>
<dbReference type="PROSITE" id="PS00099">
    <property type="entry name" value="THIOLASE_3"/>
    <property type="match status" value="1"/>
</dbReference>
<dbReference type="PANTHER" id="PTHR18919:SF161">
    <property type="entry name" value="ACETYL-COA ACETYLTRANSFERASE 2"/>
    <property type="match status" value="1"/>
</dbReference>
<evidence type="ECO:0000259" key="7">
    <source>
        <dbReference type="Pfam" id="PF02214"/>
    </source>
</evidence>
<dbReference type="PROSITE" id="PS00737">
    <property type="entry name" value="THIOLASE_2"/>
    <property type="match status" value="1"/>
</dbReference>
<dbReference type="InterPro" id="IPR020610">
    <property type="entry name" value="Thiolase_AS"/>
</dbReference>
<comment type="similarity">
    <text evidence="2">Belongs to the thiolase-like superfamily. Thiolase family.</text>
</comment>
<dbReference type="Pfam" id="PF02803">
    <property type="entry name" value="Thiolase_C"/>
    <property type="match status" value="1"/>
</dbReference>
<dbReference type="Pfam" id="PF02214">
    <property type="entry name" value="BTB_2"/>
    <property type="match status" value="1"/>
</dbReference>
<feature type="region of interest" description="Disordered" evidence="5">
    <location>
        <begin position="70"/>
        <end position="121"/>
    </location>
</feature>
<comment type="pathway">
    <text evidence="1">Protein modification; protein ubiquitination.</text>
</comment>
<dbReference type="GO" id="GO:0006635">
    <property type="term" value="P:fatty acid beta-oxidation"/>
    <property type="evidence" value="ECO:0007669"/>
    <property type="project" value="TreeGrafter"/>
</dbReference>
<keyword evidence="6" id="KW-1133">Transmembrane helix</keyword>
<keyword evidence="10" id="KW-1185">Reference proteome</keyword>
<gene>
    <name evidence="9" type="ORF">Ahy_B05g076470</name>
</gene>
<name>A0A444Z3D1_ARAHY</name>
<evidence type="ECO:0000256" key="5">
    <source>
        <dbReference type="SAM" id="MobiDB-lite"/>
    </source>
</evidence>
<dbReference type="PANTHER" id="PTHR18919">
    <property type="entry name" value="ACETYL-COA C-ACYLTRANSFERASE"/>
    <property type="match status" value="1"/>
</dbReference>
<feature type="domain" description="Thiolase C-terminal" evidence="8">
    <location>
        <begin position="266"/>
        <end position="330"/>
    </location>
</feature>
<evidence type="ECO:0000256" key="6">
    <source>
        <dbReference type="SAM" id="Phobius"/>
    </source>
</evidence>
<protein>
    <recommendedName>
        <fullName evidence="11">Potassium channel tetramerisation-type BTB domain-containing protein</fullName>
    </recommendedName>
</protein>
<evidence type="ECO:0000256" key="4">
    <source>
        <dbReference type="ARBA" id="ARBA00023315"/>
    </source>
</evidence>
<feature type="transmembrane region" description="Helical" evidence="6">
    <location>
        <begin position="201"/>
        <end position="219"/>
    </location>
</feature>
<keyword evidence="3" id="KW-0808">Transferase</keyword>
<dbReference type="GO" id="GO:0005739">
    <property type="term" value="C:mitochondrion"/>
    <property type="evidence" value="ECO:0007669"/>
    <property type="project" value="TreeGrafter"/>
</dbReference>
<dbReference type="GO" id="GO:0051260">
    <property type="term" value="P:protein homooligomerization"/>
    <property type="evidence" value="ECO:0007669"/>
    <property type="project" value="InterPro"/>
</dbReference>
<dbReference type="InterPro" id="IPR003131">
    <property type="entry name" value="T1-type_BTB"/>
</dbReference>
<feature type="domain" description="Potassium channel tetramerisation-type BTB" evidence="7">
    <location>
        <begin position="13"/>
        <end position="60"/>
    </location>
</feature>